<dbReference type="Pfam" id="PF01551">
    <property type="entry name" value="Peptidase_M23"/>
    <property type="match status" value="1"/>
</dbReference>
<dbReference type="RefSeq" id="WP_310370091.1">
    <property type="nucleotide sequence ID" value="NZ_JAVDYB010000001.1"/>
</dbReference>
<protein>
    <recommendedName>
        <fullName evidence="1">M23ase beta-sheet core domain-containing protein</fullName>
    </recommendedName>
</protein>
<dbReference type="PANTHER" id="PTHR21666">
    <property type="entry name" value="PEPTIDASE-RELATED"/>
    <property type="match status" value="1"/>
</dbReference>
<sequence length="358" mass="36305">MKSVLMLVVAIVAVIVLLCTGAVITDDGPASASCTGSGAVTPRPVATGAWHPVGVWDSAQVAHAAVIVAVGQQQRVPPRGWVVAVATAMVESRLLNLSYGDRDSVGLFQQRPSQGWGTPAQLQDPVYASQRFYTALLTVTGWEAMPLTVAAQTVQKSAFPDRYGAQEHDAERVVAAVTGATAITDLPGASLAICTGHSAGPGGWVRPVDAVVGSGFGPRGGELHAGVDLSAARHTVIRAAAAGTVVASACNSTSGTCDVDGSPGTIGCGWYVDIAHTGGIGTRYCHMVRRPEVTVGATVAAGVPIGLVGSSGNSSGPHLHFEVHENACADDTCQLSPANAIDPVAYMRARGAALGAAS</sequence>
<dbReference type="PANTHER" id="PTHR21666:SF270">
    <property type="entry name" value="MUREIN HYDROLASE ACTIVATOR ENVC"/>
    <property type="match status" value="1"/>
</dbReference>
<dbReference type="InterPro" id="IPR050570">
    <property type="entry name" value="Cell_wall_metabolism_enzyme"/>
</dbReference>
<feature type="domain" description="M23ase beta-sheet core" evidence="1">
    <location>
        <begin position="223"/>
        <end position="327"/>
    </location>
</feature>
<proteinExistence type="predicted"/>
<comment type="caution">
    <text evidence="2">The sequence shown here is derived from an EMBL/GenBank/DDBJ whole genome shotgun (WGS) entry which is preliminary data.</text>
</comment>
<accession>A0AAE4CB27</accession>
<gene>
    <name evidence="2" type="ORF">J2S41_004441</name>
</gene>
<evidence type="ECO:0000313" key="2">
    <source>
        <dbReference type="EMBL" id="MDR7277663.1"/>
    </source>
</evidence>
<dbReference type="GO" id="GO:0004222">
    <property type="term" value="F:metalloendopeptidase activity"/>
    <property type="evidence" value="ECO:0007669"/>
    <property type="project" value="TreeGrafter"/>
</dbReference>
<dbReference type="Gene3D" id="2.70.70.10">
    <property type="entry name" value="Glucose Permease (Domain IIA)"/>
    <property type="match status" value="1"/>
</dbReference>
<evidence type="ECO:0000313" key="3">
    <source>
        <dbReference type="Proteomes" id="UP001183643"/>
    </source>
</evidence>
<dbReference type="Proteomes" id="UP001183643">
    <property type="component" value="Unassembled WGS sequence"/>
</dbReference>
<dbReference type="SUPFAM" id="SSF51261">
    <property type="entry name" value="Duplicated hybrid motif"/>
    <property type="match status" value="1"/>
</dbReference>
<dbReference type="CDD" id="cd12797">
    <property type="entry name" value="M23_peptidase"/>
    <property type="match status" value="1"/>
</dbReference>
<evidence type="ECO:0000259" key="1">
    <source>
        <dbReference type="Pfam" id="PF01551"/>
    </source>
</evidence>
<organism evidence="2 3">
    <name type="scientific">Catenuloplanes atrovinosus</name>
    <dbReference type="NCBI Taxonomy" id="137266"/>
    <lineage>
        <taxon>Bacteria</taxon>
        <taxon>Bacillati</taxon>
        <taxon>Actinomycetota</taxon>
        <taxon>Actinomycetes</taxon>
        <taxon>Micromonosporales</taxon>
        <taxon>Micromonosporaceae</taxon>
        <taxon>Catenuloplanes</taxon>
    </lineage>
</organism>
<keyword evidence="3" id="KW-1185">Reference proteome</keyword>
<dbReference type="EMBL" id="JAVDYB010000001">
    <property type="protein sequence ID" value="MDR7277663.1"/>
    <property type="molecule type" value="Genomic_DNA"/>
</dbReference>
<dbReference type="AlphaFoldDB" id="A0AAE4CB27"/>
<dbReference type="InterPro" id="IPR016047">
    <property type="entry name" value="M23ase_b-sheet_dom"/>
</dbReference>
<dbReference type="InterPro" id="IPR011055">
    <property type="entry name" value="Dup_hybrid_motif"/>
</dbReference>
<reference evidence="2" key="1">
    <citation type="submission" date="2023-07" db="EMBL/GenBank/DDBJ databases">
        <title>Sequencing the genomes of 1000 actinobacteria strains.</title>
        <authorList>
            <person name="Klenk H.-P."/>
        </authorList>
    </citation>
    <scope>NUCLEOTIDE SEQUENCE</scope>
    <source>
        <strain evidence="2">DSM 44707</strain>
    </source>
</reference>
<name>A0AAE4CB27_9ACTN</name>